<keyword evidence="1" id="KW-0175">Coiled coil</keyword>
<dbReference type="EMBL" id="HBIP01028888">
    <property type="protein sequence ID" value="CAE0502371.1"/>
    <property type="molecule type" value="Transcribed_RNA"/>
</dbReference>
<feature type="compositionally biased region" description="Polar residues" evidence="2">
    <location>
        <begin position="228"/>
        <end position="241"/>
    </location>
</feature>
<evidence type="ECO:0008006" key="4">
    <source>
        <dbReference type="Google" id="ProtNLM"/>
    </source>
</evidence>
<feature type="region of interest" description="Disordered" evidence="2">
    <location>
        <begin position="212"/>
        <end position="288"/>
    </location>
</feature>
<sequence length="767" mass="81309">MNDYAAGLDWLPSPVSVFDIHGNVLFSNWASTKFAPVSLPQGITAGKLGLVSELDSQLLPVCTWTEKELTPAKGCSDGSEVRVLSCNAFVNEGSRESGPVFIVTRHDITSLCKQHQFAEVEAALLRTSLSEAQEHSKRLHGSAKEMADSMAELRNLLDSSSKQQQQQQQQQGGGTTPQWSPATASHISAMMASFDACLRRFRSISAPEKHATPFNLRGKGAPHCNSHVLPSTGSPPGSRSAPQVPAYVSAAAVGSGGGANSRQHSSGNQRRPKQQQQQQVSSQSNALEAGAKGAMANGVGIDAGSTAALQPPASPNVLSNGDKAPPEVNGVVTTTPRVTKPMTTLTKPWEKEDMEDDINLQPADTSGLFGDAAVNPLAQSHNSFLLQHDEDGPEDVKPVGPPQKGTRRIQKSGPPTRMSTRGSLREGALVSHGATHFGIHNINGSNSSPIPVTPNAAEGAANLELRDALQSQLDALQDRLLQAGREAASARDDASTQRKQARQLMEQLQLLEQRGGSFSTPNRSPSVSRSQIAQLRFGETTRHPSLDHGRPPPWVTDARSHWVANQPPSHANGQLLPMPPSQPAQDPSSSRAQVALAQSQSPAAYNPPTKNPPPMRINTAPPELEKPLTWVVSTSNSPSPNRAPGAAGAHTHSLGLGLGGGAALLAQASSGSNLLLPPLSLAHLFADLGLDGYLGRFEEEAVHLDMLLTMDFKQLDALGLRPLGHCIRVRESVLELAKGLLRMCEGRAAASSAGSKMRVVIPQDLET</sequence>
<feature type="compositionally biased region" description="Basic and acidic residues" evidence="2">
    <location>
        <begin position="539"/>
        <end position="550"/>
    </location>
</feature>
<evidence type="ECO:0000256" key="2">
    <source>
        <dbReference type="SAM" id="MobiDB-lite"/>
    </source>
</evidence>
<accession>A0A7S3VSY6</accession>
<name>A0A7S3VSY6_DUNTE</name>
<feature type="region of interest" description="Disordered" evidence="2">
    <location>
        <begin position="306"/>
        <end position="333"/>
    </location>
</feature>
<dbReference type="AlphaFoldDB" id="A0A7S3VSY6"/>
<feature type="compositionally biased region" description="Low complexity" evidence="2">
    <location>
        <begin position="583"/>
        <end position="593"/>
    </location>
</feature>
<feature type="compositionally biased region" description="Polar residues" evidence="2">
    <location>
        <begin position="260"/>
        <end position="269"/>
    </location>
</feature>
<protein>
    <recommendedName>
        <fullName evidence="4">SAM domain-containing protein</fullName>
    </recommendedName>
</protein>
<feature type="region of interest" description="Disordered" evidence="2">
    <location>
        <begin position="387"/>
        <end position="423"/>
    </location>
</feature>
<feature type="coiled-coil region" evidence="1">
    <location>
        <begin position="466"/>
        <end position="514"/>
    </location>
</feature>
<gene>
    <name evidence="3" type="ORF">DTER00134_LOCUS17444</name>
</gene>
<feature type="compositionally biased region" description="Low complexity" evidence="2">
    <location>
        <begin position="274"/>
        <end position="284"/>
    </location>
</feature>
<evidence type="ECO:0000256" key="1">
    <source>
        <dbReference type="SAM" id="Coils"/>
    </source>
</evidence>
<proteinExistence type="predicted"/>
<feature type="compositionally biased region" description="Basic and acidic residues" evidence="2">
    <location>
        <begin position="387"/>
        <end position="397"/>
    </location>
</feature>
<evidence type="ECO:0000313" key="3">
    <source>
        <dbReference type="EMBL" id="CAE0502371.1"/>
    </source>
</evidence>
<reference evidence="3" key="1">
    <citation type="submission" date="2021-01" db="EMBL/GenBank/DDBJ databases">
        <authorList>
            <person name="Corre E."/>
            <person name="Pelletier E."/>
            <person name="Niang G."/>
            <person name="Scheremetjew M."/>
            <person name="Finn R."/>
            <person name="Kale V."/>
            <person name="Holt S."/>
            <person name="Cochrane G."/>
            <person name="Meng A."/>
            <person name="Brown T."/>
            <person name="Cohen L."/>
        </authorList>
    </citation>
    <scope>NUCLEOTIDE SEQUENCE</scope>
    <source>
        <strain evidence="3">CCMP1320</strain>
    </source>
</reference>
<dbReference type="Gene3D" id="1.10.150.50">
    <property type="entry name" value="Transcription Factor, Ets-1"/>
    <property type="match status" value="1"/>
</dbReference>
<feature type="region of interest" description="Disordered" evidence="2">
    <location>
        <begin position="157"/>
        <end position="181"/>
    </location>
</feature>
<feature type="region of interest" description="Disordered" evidence="2">
    <location>
        <begin position="537"/>
        <end position="621"/>
    </location>
</feature>
<dbReference type="InterPro" id="IPR013761">
    <property type="entry name" value="SAM/pointed_sf"/>
</dbReference>
<dbReference type="SUPFAM" id="SSF47769">
    <property type="entry name" value="SAM/Pointed domain"/>
    <property type="match status" value="1"/>
</dbReference>
<organism evidence="3">
    <name type="scientific">Dunaliella tertiolecta</name>
    <name type="common">Green alga</name>
    <dbReference type="NCBI Taxonomy" id="3047"/>
    <lineage>
        <taxon>Eukaryota</taxon>
        <taxon>Viridiplantae</taxon>
        <taxon>Chlorophyta</taxon>
        <taxon>core chlorophytes</taxon>
        <taxon>Chlorophyceae</taxon>
        <taxon>CS clade</taxon>
        <taxon>Chlamydomonadales</taxon>
        <taxon>Dunaliellaceae</taxon>
        <taxon>Dunaliella</taxon>
    </lineage>
</organism>